<dbReference type="InterPro" id="IPR053967">
    <property type="entry name" value="LlgE_F_G-like_D1"/>
</dbReference>
<dbReference type="InterPro" id="IPR037925">
    <property type="entry name" value="FlgE/F/G-like"/>
</dbReference>
<keyword evidence="10" id="KW-0969">Cilium</keyword>
<comment type="function">
    <text evidence="5">A flexible structure which links the flagellar filament to the drive apparatus in the basal body.</text>
</comment>
<protein>
    <recommendedName>
        <fullName evidence="3 5">Flagellar hook protein FlgE</fullName>
    </recommendedName>
</protein>
<evidence type="ECO:0000256" key="3">
    <source>
        <dbReference type="ARBA" id="ARBA00019015"/>
    </source>
</evidence>
<evidence type="ECO:0000259" key="9">
    <source>
        <dbReference type="Pfam" id="PF22692"/>
    </source>
</evidence>
<evidence type="ECO:0000313" key="11">
    <source>
        <dbReference type="Proteomes" id="UP000422569"/>
    </source>
</evidence>
<dbReference type="InterPro" id="IPR011491">
    <property type="entry name" value="FlgE_D2"/>
</dbReference>
<dbReference type="InterPro" id="IPR020013">
    <property type="entry name" value="Flagellar_FlgE/F/G"/>
</dbReference>
<dbReference type="SUPFAM" id="SSF117143">
    <property type="entry name" value="Flagellar hook protein flgE"/>
    <property type="match status" value="1"/>
</dbReference>
<dbReference type="InterPro" id="IPR010930">
    <property type="entry name" value="Flg_bb/hook_C_dom"/>
</dbReference>
<keyword evidence="4 5" id="KW-0975">Bacterial flagellum</keyword>
<dbReference type="Pfam" id="PF07559">
    <property type="entry name" value="FlgE_D2"/>
    <property type="match status" value="1"/>
</dbReference>
<dbReference type="Gene3D" id="2.60.98.20">
    <property type="entry name" value="Flagellar hook protein FlgE"/>
    <property type="match status" value="1"/>
</dbReference>
<evidence type="ECO:0000259" key="8">
    <source>
        <dbReference type="Pfam" id="PF07559"/>
    </source>
</evidence>
<evidence type="ECO:0000259" key="7">
    <source>
        <dbReference type="Pfam" id="PF06429"/>
    </source>
</evidence>
<dbReference type="NCBIfam" id="TIGR03506">
    <property type="entry name" value="FlgEFG_subfam"/>
    <property type="match status" value="1"/>
</dbReference>
<evidence type="ECO:0000259" key="6">
    <source>
        <dbReference type="Pfam" id="PF00460"/>
    </source>
</evidence>
<evidence type="ECO:0000256" key="4">
    <source>
        <dbReference type="ARBA" id="ARBA00023143"/>
    </source>
</evidence>
<keyword evidence="11" id="KW-1185">Reference proteome</keyword>
<reference evidence="10 11" key="1">
    <citation type="submission" date="2019-09" db="EMBL/GenBank/DDBJ databases">
        <title>Isolation and complete genome sequencing of Methylocystis species.</title>
        <authorList>
            <person name="Rumah B.L."/>
            <person name="Stead C.E."/>
            <person name="Stevens B.C."/>
            <person name="Minton N.P."/>
            <person name="Grosse-Honebrink A."/>
            <person name="Zhang Y."/>
        </authorList>
    </citation>
    <scope>NUCLEOTIDE SEQUENCE [LARGE SCALE GENOMIC DNA]</scope>
    <source>
        <strain evidence="10 11">BRCS2</strain>
    </source>
</reference>
<comment type="subcellular location">
    <subcellularLocation>
        <location evidence="1 5">Bacterial flagellum basal body</location>
    </subcellularLocation>
</comment>
<feature type="domain" description="Flagellar basal-body/hook protein C-terminal" evidence="7">
    <location>
        <begin position="367"/>
        <end position="410"/>
    </location>
</feature>
<dbReference type="EMBL" id="CP044331">
    <property type="protein sequence ID" value="QGM98008.1"/>
    <property type="molecule type" value="Genomic_DNA"/>
</dbReference>
<dbReference type="InterPro" id="IPR037058">
    <property type="entry name" value="Falgellar_hook_FlgE_sf"/>
</dbReference>
<evidence type="ECO:0000256" key="2">
    <source>
        <dbReference type="ARBA" id="ARBA00009677"/>
    </source>
</evidence>
<keyword evidence="10" id="KW-0282">Flagellum</keyword>
<evidence type="ECO:0000313" key="10">
    <source>
        <dbReference type="EMBL" id="QGM98008.1"/>
    </source>
</evidence>
<keyword evidence="10" id="KW-0966">Cell projection</keyword>
<sequence>MSSTFGLFNTSIMGMSAQADALANISENIANSSTVGYKRATTHFLTVLNGFQGGDQFGGGVYTRSRYDVGGQGALTHTGNSTDLALRGNGFFVVSDGSGATFLTRAGSFVPDSQGRLVNAAGYYLMGFPEGSQTDALTNMEVVRVRNDRLYANPTTEGTLAANLPSAATTVPAANLPSTNAAGAKFSAKSSLTVYDNLGKPVVLDVYYAKTGPNAWEMTVYDSAAATNGGFPYATAPLATQSLAFDPANGSIASGAALNFTPPGGTAIALDLKDTTQLGAPFGVSKITVNGNAAGAIRAVDIATDGTLSYQLDNGQLAAAYRIGVAQVAAPTALSSYTGNVYAANGDSGQIFVGAAAIGGRGEIASATLEASTVDLATELSTMIVAQRSYTANTQSFQAASEILQVLNNIK</sequence>
<dbReference type="Pfam" id="PF00460">
    <property type="entry name" value="Flg_bb_rod"/>
    <property type="match status" value="1"/>
</dbReference>
<dbReference type="PANTHER" id="PTHR30435">
    <property type="entry name" value="FLAGELLAR PROTEIN"/>
    <property type="match status" value="1"/>
</dbReference>
<evidence type="ECO:0000256" key="5">
    <source>
        <dbReference type="RuleBase" id="RU362116"/>
    </source>
</evidence>
<dbReference type="KEGG" id="mpar:F7D14_11320"/>
<dbReference type="GO" id="GO:0005829">
    <property type="term" value="C:cytosol"/>
    <property type="evidence" value="ECO:0007669"/>
    <property type="project" value="TreeGrafter"/>
</dbReference>
<dbReference type="PANTHER" id="PTHR30435:SF1">
    <property type="entry name" value="FLAGELLAR HOOK PROTEIN FLGE"/>
    <property type="match status" value="1"/>
</dbReference>
<dbReference type="GO" id="GO:0009425">
    <property type="term" value="C:bacterial-type flagellum basal body"/>
    <property type="evidence" value="ECO:0007669"/>
    <property type="project" value="UniProtKB-SubCell"/>
</dbReference>
<feature type="domain" description="Flagellar hook protein FlgE/F/G-like D1" evidence="9">
    <location>
        <begin position="85"/>
        <end position="127"/>
    </location>
</feature>
<evidence type="ECO:0000256" key="1">
    <source>
        <dbReference type="ARBA" id="ARBA00004117"/>
    </source>
</evidence>
<comment type="similarity">
    <text evidence="2 5">Belongs to the flagella basal body rod proteins family.</text>
</comment>
<organism evidence="10 11">
    <name type="scientific">Methylocystis parvus</name>
    <dbReference type="NCBI Taxonomy" id="134"/>
    <lineage>
        <taxon>Bacteria</taxon>
        <taxon>Pseudomonadati</taxon>
        <taxon>Pseudomonadota</taxon>
        <taxon>Alphaproteobacteria</taxon>
        <taxon>Hyphomicrobiales</taxon>
        <taxon>Methylocystaceae</taxon>
        <taxon>Methylocystis</taxon>
    </lineage>
</organism>
<dbReference type="Pfam" id="PF06429">
    <property type="entry name" value="Flg_bbr_C"/>
    <property type="match status" value="1"/>
</dbReference>
<dbReference type="Proteomes" id="UP000422569">
    <property type="component" value="Chromosome"/>
</dbReference>
<dbReference type="GO" id="GO:0009424">
    <property type="term" value="C:bacterial-type flagellum hook"/>
    <property type="evidence" value="ECO:0007669"/>
    <property type="project" value="TreeGrafter"/>
</dbReference>
<dbReference type="AlphaFoldDB" id="A0A6B8M6C2"/>
<accession>A0A6B8M6C2</accession>
<dbReference type="RefSeq" id="WP_026016162.1">
    <property type="nucleotide sequence ID" value="NZ_CP044331.1"/>
</dbReference>
<dbReference type="Pfam" id="PF22692">
    <property type="entry name" value="LlgE_F_G_D1"/>
    <property type="match status" value="1"/>
</dbReference>
<proteinExistence type="inferred from homology"/>
<gene>
    <name evidence="10" type="ORF">F7D14_11320</name>
</gene>
<dbReference type="GO" id="GO:0071978">
    <property type="term" value="P:bacterial-type flagellum-dependent swarming motility"/>
    <property type="evidence" value="ECO:0007669"/>
    <property type="project" value="TreeGrafter"/>
</dbReference>
<dbReference type="InterPro" id="IPR001444">
    <property type="entry name" value="Flag_bb_rod_N"/>
</dbReference>
<feature type="domain" description="Flagellar hook protein FlgE D2" evidence="8">
    <location>
        <begin position="163"/>
        <end position="291"/>
    </location>
</feature>
<name>A0A6B8M6C2_9HYPH</name>
<feature type="domain" description="Flagellar basal body rod protein N-terminal" evidence="6">
    <location>
        <begin position="9"/>
        <end position="38"/>
    </location>
</feature>